<dbReference type="Proteomes" id="UP000032930">
    <property type="component" value="Plasmid megaplasmid"/>
</dbReference>
<evidence type="ECO:0000313" key="1">
    <source>
        <dbReference type="EMBL" id="CDM92252.1"/>
    </source>
</evidence>
<gene>
    <name evidence="1" type="primary">pmgB</name>
    <name evidence="1" type="ORF">XBW1_mp0133</name>
</gene>
<reference evidence="1 2" key="1">
    <citation type="submission" date="2014-02" db="EMBL/GenBank/DDBJ databases">
        <authorList>
            <person name="Genoscope - CEA"/>
        </authorList>
    </citation>
    <scope>NUCLEOTIDE SEQUENCE [LARGE SCALE GENOMIC DNA]</scope>
    <source>
        <strain evidence="1 2">CS03</strain>
        <plasmid evidence="2">Plasmid</plasmid>
    </source>
</reference>
<evidence type="ECO:0000313" key="2">
    <source>
        <dbReference type="Proteomes" id="UP000032930"/>
    </source>
</evidence>
<name>A0A0B6XEL2_XENBV</name>
<dbReference type="EMBL" id="FO818638">
    <property type="protein sequence ID" value="CDM92252.1"/>
    <property type="molecule type" value="Genomic_DNA"/>
</dbReference>
<dbReference type="RefSeq" id="WP_046338230.1">
    <property type="nucleotide sequence ID" value="NZ_JBPFGQ010000008.1"/>
</dbReference>
<dbReference type="AlphaFoldDB" id="A0A0B6XEL2"/>
<protein>
    <submittedName>
        <fullName evidence="1">PmgB</fullName>
    </submittedName>
</protein>
<proteinExistence type="predicted"/>
<accession>A0A0B6XEL2</accession>
<organism evidence="1 2">
    <name type="scientific">Xenorhabdus bovienii</name>
    <name type="common">Xenorhabdus nematophila subsp. bovienii</name>
    <dbReference type="NCBI Taxonomy" id="40576"/>
    <lineage>
        <taxon>Bacteria</taxon>
        <taxon>Pseudomonadati</taxon>
        <taxon>Pseudomonadota</taxon>
        <taxon>Gammaproteobacteria</taxon>
        <taxon>Enterobacterales</taxon>
        <taxon>Morganellaceae</taxon>
        <taxon>Xenorhabdus</taxon>
    </lineage>
</organism>
<sequence>MQIPDFPLPSNPSVDIRFRMPTVADSMSYSGADPEQEEILTTRYLNELQCGENKFDAALWTAQDRRTALWWIFCNSRIDTTLTVSYQCFHCKEEHYYDYDARELDMTAGVLTVEAFETVSIPVNGQSYEWVLKPLDGRAMEHLETAHNNLPPPNDPSYKEELINLRIMELAHQAHLSEQPENFMAAAQIRYELIQQMAIDTEFSPLVARIELMNRRLAHGLAMNIEKGVSNLLLPKHICPNSGKEGTASLYTRLYTPFRNHNFFPDFRSQWMAGINN</sequence>
<dbReference type="KEGG" id="xbv:XBW1_mp0133"/>